<feature type="domain" description="ABC transmembrane type-1" evidence="13">
    <location>
        <begin position="287"/>
        <end position="591"/>
    </location>
</feature>
<evidence type="ECO:0000256" key="2">
    <source>
        <dbReference type="ARBA" id="ARBA00022448"/>
    </source>
</evidence>
<accession>A0A8H7R5Q5</accession>
<dbReference type="GO" id="GO:0016887">
    <property type="term" value="F:ATP hydrolysis activity"/>
    <property type="evidence" value="ECO:0007669"/>
    <property type="project" value="InterPro"/>
</dbReference>
<feature type="transmembrane region" description="Helical" evidence="11">
    <location>
        <begin position="6"/>
        <end position="27"/>
    </location>
</feature>
<dbReference type="InterPro" id="IPR017871">
    <property type="entry name" value="ABC_transporter-like_CS"/>
</dbReference>
<evidence type="ECO:0000256" key="7">
    <source>
        <dbReference type="ARBA" id="ARBA00022989"/>
    </source>
</evidence>
<dbReference type="EMBL" id="JAEPRD010000050">
    <property type="protein sequence ID" value="KAG2203611.1"/>
    <property type="molecule type" value="Genomic_DNA"/>
</dbReference>
<dbReference type="SUPFAM" id="SSF90123">
    <property type="entry name" value="ABC transporter transmembrane region"/>
    <property type="match status" value="2"/>
</dbReference>
<dbReference type="PROSITE" id="PS00211">
    <property type="entry name" value="ABC_TRANSPORTER_1"/>
    <property type="match status" value="2"/>
</dbReference>
<keyword evidence="5" id="KW-0547">Nucleotide-binding</keyword>
<protein>
    <recommendedName>
        <fullName evidence="16">P-loop containing nucleoside triphosphate hydrolase protein</fullName>
    </recommendedName>
</protein>
<feature type="transmembrane region" description="Helical" evidence="11">
    <location>
        <begin position="137"/>
        <end position="158"/>
    </location>
</feature>
<keyword evidence="2" id="KW-0813">Transport</keyword>
<keyword evidence="9" id="KW-0325">Glycoprotein</keyword>
<dbReference type="Gene3D" id="1.20.1560.10">
    <property type="entry name" value="ABC transporter type 1, transmembrane domain"/>
    <property type="match status" value="2"/>
</dbReference>
<feature type="domain" description="ABC transporter" evidence="12">
    <location>
        <begin position="622"/>
        <end position="883"/>
    </location>
</feature>
<dbReference type="Pfam" id="PF00664">
    <property type="entry name" value="ABC_membrane"/>
    <property type="match status" value="2"/>
</dbReference>
<evidence type="ECO:0000256" key="6">
    <source>
        <dbReference type="ARBA" id="ARBA00022840"/>
    </source>
</evidence>
<evidence type="ECO:0000256" key="5">
    <source>
        <dbReference type="ARBA" id="ARBA00022741"/>
    </source>
</evidence>
<feature type="transmembrane region" description="Helical" evidence="11">
    <location>
        <begin position="321"/>
        <end position="348"/>
    </location>
</feature>
<dbReference type="InterPro" id="IPR003439">
    <property type="entry name" value="ABC_transporter-like_ATP-bd"/>
</dbReference>
<feature type="compositionally biased region" description="Low complexity" evidence="10">
    <location>
        <begin position="898"/>
        <end position="913"/>
    </location>
</feature>
<evidence type="ECO:0000259" key="13">
    <source>
        <dbReference type="PROSITE" id="PS50929"/>
    </source>
</evidence>
<evidence type="ECO:0000256" key="1">
    <source>
        <dbReference type="ARBA" id="ARBA00004141"/>
    </source>
</evidence>
<feature type="transmembrane region" description="Helical" evidence="11">
    <location>
        <begin position="1042"/>
        <end position="1064"/>
    </location>
</feature>
<dbReference type="SMART" id="SM00382">
    <property type="entry name" value="AAA"/>
    <property type="match status" value="2"/>
</dbReference>
<feature type="transmembrane region" description="Helical" evidence="11">
    <location>
        <begin position="418"/>
        <end position="440"/>
    </location>
</feature>
<feature type="transmembrane region" description="Helical" evidence="11">
    <location>
        <begin position="1142"/>
        <end position="1162"/>
    </location>
</feature>
<dbReference type="PANTHER" id="PTHR24223">
    <property type="entry name" value="ATP-BINDING CASSETTE SUB-FAMILY C"/>
    <property type="match status" value="1"/>
</dbReference>
<dbReference type="FunFam" id="3.40.50.300:FF:000565">
    <property type="entry name" value="ABC bile acid transporter"/>
    <property type="match status" value="1"/>
</dbReference>
<evidence type="ECO:0000256" key="10">
    <source>
        <dbReference type="SAM" id="MobiDB-lite"/>
    </source>
</evidence>
<dbReference type="Gene3D" id="3.40.50.300">
    <property type="entry name" value="P-loop containing nucleotide triphosphate hydrolases"/>
    <property type="match status" value="2"/>
</dbReference>
<dbReference type="GO" id="GO:0005524">
    <property type="term" value="F:ATP binding"/>
    <property type="evidence" value="ECO:0007669"/>
    <property type="project" value="UniProtKB-KW"/>
</dbReference>
<dbReference type="InterPro" id="IPR036640">
    <property type="entry name" value="ABC1_TM_sf"/>
</dbReference>
<feature type="transmembrane region" description="Helical" evidence="11">
    <location>
        <begin position="281"/>
        <end position="301"/>
    </location>
</feature>
<gene>
    <name evidence="14" type="ORF">INT47_011705</name>
</gene>
<evidence type="ECO:0000313" key="15">
    <source>
        <dbReference type="Proteomes" id="UP000603453"/>
    </source>
</evidence>
<feature type="domain" description="ABC transporter" evidence="12">
    <location>
        <begin position="1320"/>
        <end position="1569"/>
    </location>
</feature>
<dbReference type="PROSITE" id="PS50929">
    <property type="entry name" value="ABC_TM1F"/>
    <property type="match status" value="2"/>
</dbReference>
<feature type="region of interest" description="Disordered" evidence="10">
    <location>
        <begin position="891"/>
        <end position="917"/>
    </location>
</feature>
<dbReference type="GO" id="GO:0140359">
    <property type="term" value="F:ABC-type transporter activity"/>
    <property type="evidence" value="ECO:0007669"/>
    <property type="project" value="InterPro"/>
</dbReference>
<keyword evidence="8 11" id="KW-0472">Membrane</keyword>
<feature type="transmembrane region" description="Helical" evidence="11">
    <location>
        <begin position="446"/>
        <end position="466"/>
    </location>
</feature>
<keyword evidence="15" id="KW-1185">Reference proteome</keyword>
<dbReference type="PANTHER" id="PTHR24223:SF353">
    <property type="entry name" value="ABC TRANSPORTER ATP-BINDING PROTEIN_PERMEASE VMR1-RELATED"/>
    <property type="match status" value="1"/>
</dbReference>
<feature type="transmembrane region" description="Helical" evidence="11">
    <location>
        <begin position="105"/>
        <end position="125"/>
    </location>
</feature>
<sequence length="1590" mass="177650">MEILPSIAWVSVSLPVVASVSAIALSIQRGLYHKRQQQEEGGISLSTDGRLPLRTDSKRDLSVPFDDTNRITRITYCTLLLATLSAMDLYANVTHVKNDPNNVHLIASSTGVFISWLYAFVLAITSRHYRLPNAWGWVLNVHLCIFYTIAFCFSVYQFCLDVIIETPQMPWLECLSLLLPVLLGFDLVYVTATMKQGPPFLDEKDRPVCNINVDSIFGKLSFNWVTNVVRVVSKKKGKMTDQDLPVLTPEFRAHNIFYTFGASRGKGSLLYRLLKANAADIAIQVSLAIIASFLYYAPAFFMNRLLQLLQDVSNDVYYEDAMMYGTLIVIGMGLSIAILGTITGQLWYHASCSLQTRVRTMLNVEVYQKSLRRRDLSVTSSEKADDKESKDTDKKEDEDSLASTGAIINLMGTDASRIADFAAVWFAIISAPLELITGFYFLYQLMGVSCFYGLLIMIVILPINHFNAKIFSKTQDRLMEARDKRVSLMNEVLLGIRQIKFFAWETKWEERIMEARNLELHQLSITYVNGVFFSLVWQGAPILVTLVSFFAFTKIQGYELNAPIAFTAISIFTELRYALNVIPETLIDSIQALSSLKRITKFLEEDEIDPVLPGDNQASVKIGFENATIGWKKPLKNQSIADEEASFILKDIVAEFPNNELSLVSGSTGSGKTLMLLGLLGEAILVDGKISCPRVPLADTIFSEFGPISEDIKSDEWILDRSLAYVSQTPWLQNASIRDNILFGLPYIESRYNDTLTACALDKDLSIFEDGDGTEIGEKGITLSGGQKARVALARAVYSRAKNVLMDDVLSAVDAHTAKHLYDNCLMGPLMRNRTRILVTHHIKLCIKGCSFLIHIDNGRAGVVGSPEELRQSGVLQKIIEEDNEFEDKQDASEEAAIENIENSSTNTISSETAAEPKKDQKAARVLVEDETRASGAVKFRLYKIYFSMVGNVGFWLVMTLFVIGARSLEIGESWWIKIWAQSYTNNPNDNSTISALTAGLGARTHDLGVMMVPNFSQTSVATALNNGTSHTSSDGVNHLNYYLSIYCLITCGNVIVGALRFALMYWGALGANRQLYASLLHRVFRAPLRFFDTTPTGRILNRFAKDFEAVDSKIPSDFMLFVVQWFMIITTAITVCVVMPALFIPMFVIAAINIFVGLEYVQSSREFKRLDSVTRSPIFSNFTETISGVATIRAFGASQQFLQVMMECIDANVRPFVYAWTVNRWVSVRYSMTSAAVNLSACAIVLYNMDKIDVALAGFALSFVLLFTDNMFWGIRQYTGLEMSFNAVERIVEFMELDQEAAAISSFRPPPQWPTQGEIEVKDLEVRYAADLEPVLKGLTFFVKPQEKIGIVGRTGSGKSTLALSFFRFVEASQGSITIDNIDIKDLGTEDLRSNLTIIPQDPTLFSGTLRSNMDPFHEFQDEDIIAALQRVHLVPSSANSSIQSFNSEEEVNTNVFKDLDTNVSEGGKNFSQGQRQLLCLGRALLKSSRVVLMDEATASVDFETDKAIQKTIATEFSESTILCIAHRLHTVIEYDRILLLDQGHILEFDNPLTLINNPESSFYKMCRNSGEFDSLLELAKLKHQLVEV</sequence>
<organism evidence="14 15">
    <name type="scientific">Mucor saturninus</name>
    <dbReference type="NCBI Taxonomy" id="64648"/>
    <lineage>
        <taxon>Eukaryota</taxon>
        <taxon>Fungi</taxon>
        <taxon>Fungi incertae sedis</taxon>
        <taxon>Mucoromycota</taxon>
        <taxon>Mucoromycotina</taxon>
        <taxon>Mucoromycetes</taxon>
        <taxon>Mucorales</taxon>
        <taxon>Mucorineae</taxon>
        <taxon>Mucoraceae</taxon>
        <taxon>Mucor</taxon>
    </lineage>
</organism>
<dbReference type="CDD" id="cd18596">
    <property type="entry name" value="ABC_6TM_VMR1_D1_like"/>
    <property type="match status" value="1"/>
</dbReference>
<keyword evidence="3 11" id="KW-0812">Transmembrane</keyword>
<dbReference type="InterPro" id="IPR011527">
    <property type="entry name" value="ABC1_TM_dom"/>
</dbReference>
<keyword evidence="4" id="KW-0677">Repeat</keyword>
<feature type="transmembrane region" description="Helical" evidence="11">
    <location>
        <begin position="524"/>
        <end position="552"/>
    </location>
</feature>
<feature type="transmembrane region" description="Helical" evidence="11">
    <location>
        <begin position="170"/>
        <end position="190"/>
    </location>
</feature>
<dbReference type="CDD" id="cd18604">
    <property type="entry name" value="ABC_6TM_VMR1_D2_like"/>
    <property type="match status" value="1"/>
</dbReference>
<dbReference type="CDD" id="cd03250">
    <property type="entry name" value="ABCC_MRP_domain1"/>
    <property type="match status" value="1"/>
</dbReference>
<evidence type="ECO:0000256" key="11">
    <source>
        <dbReference type="SAM" id="Phobius"/>
    </source>
</evidence>
<evidence type="ECO:0000256" key="8">
    <source>
        <dbReference type="ARBA" id="ARBA00023136"/>
    </source>
</evidence>
<evidence type="ECO:0000256" key="3">
    <source>
        <dbReference type="ARBA" id="ARBA00022692"/>
    </source>
</evidence>
<feature type="transmembrane region" description="Helical" evidence="11">
    <location>
        <begin position="1256"/>
        <end position="1276"/>
    </location>
</feature>
<dbReference type="PROSITE" id="PS50893">
    <property type="entry name" value="ABC_TRANSPORTER_2"/>
    <property type="match status" value="2"/>
</dbReference>
<proteinExistence type="predicted"/>
<dbReference type="OrthoDB" id="6500128at2759"/>
<feature type="compositionally biased region" description="Basic and acidic residues" evidence="10">
    <location>
        <begin position="382"/>
        <end position="397"/>
    </location>
</feature>
<dbReference type="Proteomes" id="UP000603453">
    <property type="component" value="Unassembled WGS sequence"/>
</dbReference>
<evidence type="ECO:0000313" key="14">
    <source>
        <dbReference type="EMBL" id="KAG2203611.1"/>
    </source>
</evidence>
<comment type="subcellular location">
    <subcellularLocation>
        <location evidence="1">Membrane</location>
        <topology evidence="1">Multi-pass membrane protein</topology>
    </subcellularLocation>
</comment>
<comment type="caution">
    <text evidence="14">The sequence shown here is derived from an EMBL/GenBank/DDBJ whole genome shotgun (WGS) entry which is preliminary data.</text>
</comment>
<dbReference type="InterPro" id="IPR050173">
    <property type="entry name" value="ABC_transporter_C-like"/>
</dbReference>
<evidence type="ECO:0008006" key="16">
    <source>
        <dbReference type="Google" id="ProtNLM"/>
    </source>
</evidence>
<dbReference type="InterPro" id="IPR027417">
    <property type="entry name" value="P-loop_NTPase"/>
</dbReference>
<evidence type="ECO:0000259" key="12">
    <source>
        <dbReference type="PROSITE" id="PS50893"/>
    </source>
</evidence>
<dbReference type="SUPFAM" id="SSF52540">
    <property type="entry name" value="P-loop containing nucleoside triphosphate hydrolases"/>
    <property type="match status" value="2"/>
</dbReference>
<evidence type="ECO:0000256" key="9">
    <source>
        <dbReference type="ARBA" id="ARBA00023180"/>
    </source>
</evidence>
<feature type="region of interest" description="Disordered" evidence="10">
    <location>
        <begin position="378"/>
        <end position="398"/>
    </location>
</feature>
<keyword evidence="6" id="KW-0067">ATP-binding</keyword>
<evidence type="ECO:0000256" key="4">
    <source>
        <dbReference type="ARBA" id="ARBA00022737"/>
    </source>
</evidence>
<keyword evidence="7 11" id="KW-1133">Transmembrane helix</keyword>
<dbReference type="FunFam" id="3.40.50.300:FF:000825">
    <property type="entry name" value="ABC bile acid transporter"/>
    <property type="match status" value="1"/>
</dbReference>
<dbReference type="Pfam" id="PF00005">
    <property type="entry name" value="ABC_tran"/>
    <property type="match status" value="2"/>
</dbReference>
<dbReference type="GO" id="GO:0000329">
    <property type="term" value="C:fungal-type vacuole membrane"/>
    <property type="evidence" value="ECO:0007669"/>
    <property type="project" value="TreeGrafter"/>
</dbReference>
<feature type="transmembrane region" description="Helical" evidence="11">
    <location>
        <begin position="1231"/>
        <end position="1250"/>
    </location>
</feature>
<feature type="transmembrane region" description="Helical" evidence="11">
    <location>
        <begin position="945"/>
        <end position="966"/>
    </location>
</feature>
<dbReference type="InterPro" id="IPR003593">
    <property type="entry name" value="AAA+_ATPase"/>
</dbReference>
<feature type="domain" description="ABC transmembrane type-1" evidence="13">
    <location>
        <begin position="957"/>
        <end position="1284"/>
    </location>
</feature>
<dbReference type="CDD" id="cd03244">
    <property type="entry name" value="ABCC_MRP_domain2"/>
    <property type="match status" value="1"/>
</dbReference>
<reference evidence="14" key="1">
    <citation type="submission" date="2020-12" db="EMBL/GenBank/DDBJ databases">
        <title>Metabolic potential, ecology and presence of endohyphal bacteria is reflected in genomic diversity of Mucoromycotina.</title>
        <authorList>
            <person name="Muszewska A."/>
            <person name="Okrasinska A."/>
            <person name="Steczkiewicz K."/>
            <person name="Drgas O."/>
            <person name="Orlowska M."/>
            <person name="Perlinska-Lenart U."/>
            <person name="Aleksandrzak-Piekarczyk T."/>
            <person name="Szatraj K."/>
            <person name="Zielenkiewicz U."/>
            <person name="Pilsyk S."/>
            <person name="Malc E."/>
            <person name="Mieczkowski P."/>
            <person name="Kruszewska J.S."/>
            <person name="Biernat P."/>
            <person name="Pawlowska J."/>
        </authorList>
    </citation>
    <scope>NUCLEOTIDE SEQUENCE</scope>
    <source>
        <strain evidence="14">WA0000017839</strain>
    </source>
</reference>
<name>A0A8H7R5Q5_9FUNG</name>